<evidence type="ECO:0000313" key="7">
    <source>
        <dbReference type="Proteomes" id="UP000192997"/>
    </source>
</evidence>
<accession>A0A1X4G7W6</accession>
<dbReference type="Pfam" id="PF09369">
    <property type="entry name" value="MZB"/>
    <property type="match status" value="1"/>
</dbReference>
<feature type="coiled-coil region" evidence="3">
    <location>
        <begin position="1315"/>
        <end position="1342"/>
    </location>
</feature>
<dbReference type="SUPFAM" id="SSF52540">
    <property type="entry name" value="P-loop containing nucleoside triphosphate hydrolases"/>
    <property type="match status" value="2"/>
</dbReference>
<dbReference type="EMBL" id="NBYN01000042">
    <property type="protein sequence ID" value="OSO90961.1"/>
    <property type="molecule type" value="Genomic_DNA"/>
</dbReference>
<keyword evidence="1" id="KW-0547">Nucleotide-binding</keyword>
<dbReference type="RefSeq" id="WP_085728212.1">
    <property type="nucleotide sequence ID" value="NZ_NBYN01000042.1"/>
</dbReference>
<dbReference type="PANTHER" id="PTHR47957">
    <property type="entry name" value="ATP-DEPENDENT HELICASE HRQ1"/>
    <property type="match status" value="1"/>
</dbReference>
<sequence length="2189" mass="250184">MIPSIVATKICNCVEDFIYTTFRTSNGAFKHLVKNFLEDKQNFYRGPYITLGLPFRPGTSGREFFPHIPLKFTPFLHQEQAFARLIPPVYRSTLIATGTGSGKTECFLIPVLEHCRQYSENPGIKAIFIYPMNALATDQSQRIAEFIHQVPSLRGKVRVGLYVGEQDENSTKIMTPYKVITDKKTLLQSPPDILLTNYKMLDYLLIQPQSQQLWRNNQPGSLRYLVVDEFHTFDGAQGTDLACLLRRLKYRLKTPVNHLVCVGTSATLGNPTSDNSDVNSKNDILEYAQTIFQEPFDKEALIQENRVSDAEFLADSLLNILPIPGADHISLLEPDNYGSLTAYIQAQAKFWLPESQFVDSLGDVANTILSDGVDLDENWRIELGKELKSLPIIHNLIRVLAHKSYTYEEILDRIGRRLQLPVENPKFCHLLLDSIFALISIARTPAINNQSNNQSNNQLITQPLLRLRVQVWFRELKRMLGSVEKQPKLLYSDDLTAEEREKTKTLPIILCRNCGATGWAGLKYNQSSNRLIGNDLGGFYKAFFNYNPSITFIFPREQDSSAGGKYSSGVSDSSLLCTKCLTINLPNNLPTAQRCHHCNSQELIEVTVPDIIKISKQKGQNHSHSTHDCPFCQSSGSLFILGSQAASLTSTIISTLFTTPFNQDKKLLTFSDSVQDAAHRAGFYNTRTYRTTLRTAIFQVIGHLTKSSDSVSLEKLITEFSQFWQERIKGDDNYIATFLPSDLHWLEDWENLVNNLNTEKVEFSSGGKKDVEGSSGQKNLVDLIKKRLEWDIVSQFGYRATIGPTLESSGLCGVSFNQAYIDECTESIHEEISNQVEGLRDVSPSLVEEYILGILYHLRQKGGILQSAIRESSYIPENGNSFVWRKKVHMPKFSSSSILPSFLVSNHTLNKFELVWSNSGKETWCEDWTRRVFGRETLLMREPIKDILNITLRILEKTKLLEIFLKTGSVRNNGVRVWGIPPSVIEIFSQGQVFICNGCGHTITIPKHQGGVKTCQKKGCSGEYEVDPDNGLVYYRQLYQKGQVRRVVAHEHTGMLSRPDREELERRFMHSNCYCHPNLISATSTLEMGINIGDLSSVILCSIPPNSANFQQRIGRAGRKNGSAFLSAIANGRPHDLFFYSDPHLLINGGVDPAGCYLNAPAILQRQLTAFCLDSWVAQGITSQDFHPKLKEILTVIEKKDLTGFPYTWLLFIQQNHHRLFEDFLGLFSHNYTNNPNDINSNHNYRDNHIDMEHIKKELYDFMELEFLASENNSHQPRFLSRLEVIQKERQRFQKLIPTIKNKIREIKNQPAALVEQEQEAIDKLEREKSGFQELISALNEKNIFNFLTDEGILPNYAFPEAGVTLRSIILRKNSNQKNSDGEKYHSVTYSYERPSQVALKELVPGNSFYAQNRKITIDQIDLKLSPPEEWRICRNCNYADPDFLTNNQKTCPRCGDTIWNDNGRIHKVLKLKQVLSTTTDKESRFGDDSEDRESSLFQQVLLVDFDPRFKENTFLVQDPDFPFGFEYISRTKFREINLGQTGTMGHSVEIGGDQFKTRGFTVCGECGKVINNKDKDHAITCKYRSKPETAPILEALYLYREFESESIRFLMPEDSFWSDKGLHSFIAALQLGLKRKFRGKVDHLQIKVVREPQPHTNLRKSFLYLYDTVPGGTGYLRQLSQKQGGGICQDLRDVFEKALVVVTNCSCKERDEDGCYQCLFAYRNSFYQDQTSRKTAESLLSKLLEHWEKLQPDPTGNLSALTITSQNSYIESELELKFIQCLSGYQVKDGKNITLNTQPVNGKTGYYLKIGEMAWNIEPQVSLGSKDGVKVPSRADFVFYPAHSRVSSKPLVIFTDGWEYHKNKIPLDFDQRLAIIQSGRYWCWSIIWNDLKNNHEHLDSVNEFQQLNGLDSRFNYSRFQKQQGAMTQLYQHYDCSSLISLENRNSFDWLIHYLAEPNFEQWQNWGLLRTISQCQLQNPVSPQLLELWQTTGQEIIKQEQIRAAIVKISDQLEVTSLIDPKLHEQKDKNASLVVVELKHNQDQLPSPGEWQESLRLFNLYQFIPRFFISTSTSISLPPIPKVESNPISNIQEANPWEEIRQLILEEDLLPFIDLMIEQKWPLAEVGYELTDSGQRVVANAELAWTEYKIALTTTLEDTTKFEQYDWQSILIQDLATNLDKLSAMLKQT</sequence>
<keyword evidence="2" id="KW-0067">ATP-binding</keyword>
<dbReference type="Gene3D" id="3.40.50.300">
    <property type="entry name" value="P-loop containing nucleotide triphosphate hydrolases"/>
    <property type="match status" value="2"/>
</dbReference>
<reference evidence="7" key="1">
    <citation type="submission" date="2017-04" db="EMBL/GenBank/DDBJ databases">
        <authorList>
            <person name="Abreu V.A."/>
            <person name="Popin R.V."/>
            <person name="Rigonato J."/>
            <person name="Andreote A.P."/>
            <person name="Schaker P.C."/>
            <person name="Hoff-Risseti C."/>
            <person name="Alvarenga D.O."/>
            <person name="Varani A.M."/>
            <person name="Fiore M.F."/>
        </authorList>
    </citation>
    <scope>NUCLEOTIDE SEQUENCE [LARGE SCALE GENOMIC DNA]</scope>
    <source>
        <strain evidence="7">CENA303</strain>
    </source>
</reference>
<dbReference type="GO" id="GO:0043138">
    <property type="term" value="F:3'-5' DNA helicase activity"/>
    <property type="evidence" value="ECO:0007669"/>
    <property type="project" value="TreeGrafter"/>
</dbReference>
<evidence type="ECO:0000256" key="2">
    <source>
        <dbReference type="ARBA" id="ARBA00022840"/>
    </source>
</evidence>
<dbReference type="Proteomes" id="UP000192997">
    <property type="component" value="Unassembled WGS sequence"/>
</dbReference>
<feature type="domain" description="Helicase C-terminal" evidence="5">
    <location>
        <begin position="979"/>
        <end position="1194"/>
    </location>
</feature>
<proteinExistence type="predicted"/>
<evidence type="ECO:0000313" key="6">
    <source>
        <dbReference type="EMBL" id="OSO90961.1"/>
    </source>
</evidence>
<dbReference type="GO" id="GO:0005524">
    <property type="term" value="F:ATP binding"/>
    <property type="evidence" value="ECO:0007669"/>
    <property type="project" value="UniProtKB-KW"/>
</dbReference>
<evidence type="ECO:0000259" key="4">
    <source>
        <dbReference type="PROSITE" id="PS51192"/>
    </source>
</evidence>
<dbReference type="PANTHER" id="PTHR47957:SF3">
    <property type="entry name" value="ATP-DEPENDENT HELICASE HRQ1"/>
    <property type="match status" value="1"/>
</dbReference>
<comment type="caution">
    <text evidence="6">The sequence shown here is derived from an EMBL/GenBank/DDBJ whole genome shotgun (WGS) entry which is preliminary data.</text>
</comment>
<organism evidence="6 7">
    <name type="scientific">Cylindrospermopsis raciborskii CENA303</name>
    <dbReference type="NCBI Taxonomy" id="1170769"/>
    <lineage>
        <taxon>Bacteria</taxon>
        <taxon>Bacillati</taxon>
        <taxon>Cyanobacteriota</taxon>
        <taxon>Cyanophyceae</taxon>
        <taxon>Nostocales</taxon>
        <taxon>Aphanizomenonaceae</taxon>
        <taxon>Cylindrospermopsis</taxon>
    </lineage>
</organism>
<name>A0A1X4G7W6_9CYAN</name>
<dbReference type="SMART" id="SM00490">
    <property type="entry name" value="HELICc"/>
    <property type="match status" value="1"/>
</dbReference>
<keyword evidence="6" id="KW-0378">Hydrolase</keyword>
<dbReference type="InterPro" id="IPR011545">
    <property type="entry name" value="DEAD/DEAH_box_helicase_dom"/>
</dbReference>
<dbReference type="InterPro" id="IPR001650">
    <property type="entry name" value="Helicase_C-like"/>
</dbReference>
<dbReference type="GO" id="GO:0036297">
    <property type="term" value="P:interstrand cross-link repair"/>
    <property type="evidence" value="ECO:0007669"/>
    <property type="project" value="TreeGrafter"/>
</dbReference>
<dbReference type="Pfam" id="PF00270">
    <property type="entry name" value="DEAD"/>
    <property type="match status" value="1"/>
</dbReference>
<dbReference type="SMART" id="SM00487">
    <property type="entry name" value="DEXDc"/>
    <property type="match status" value="1"/>
</dbReference>
<dbReference type="GO" id="GO:0003676">
    <property type="term" value="F:nucleic acid binding"/>
    <property type="evidence" value="ECO:0007669"/>
    <property type="project" value="InterPro"/>
</dbReference>
<keyword evidence="3" id="KW-0175">Coiled coil</keyword>
<keyword evidence="6" id="KW-0347">Helicase</keyword>
<dbReference type="PROSITE" id="PS51192">
    <property type="entry name" value="HELICASE_ATP_BIND_1"/>
    <property type="match status" value="1"/>
</dbReference>
<feature type="domain" description="Helicase ATP-binding" evidence="4">
    <location>
        <begin position="84"/>
        <end position="286"/>
    </location>
</feature>
<dbReference type="PROSITE" id="PS51194">
    <property type="entry name" value="HELICASE_CTER"/>
    <property type="match status" value="1"/>
</dbReference>
<dbReference type="InterPro" id="IPR014001">
    <property type="entry name" value="Helicase_ATP-bd"/>
</dbReference>
<dbReference type="Pfam" id="PF00271">
    <property type="entry name" value="Helicase_C"/>
    <property type="match status" value="1"/>
</dbReference>
<evidence type="ECO:0000259" key="5">
    <source>
        <dbReference type="PROSITE" id="PS51194"/>
    </source>
</evidence>
<protein>
    <submittedName>
        <fullName evidence="6">RNA helicase</fullName>
    </submittedName>
</protein>
<evidence type="ECO:0000256" key="3">
    <source>
        <dbReference type="SAM" id="Coils"/>
    </source>
</evidence>
<gene>
    <name evidence="6" type="ORF">B7O87_09200</name>
</gene>
<evidence type="ECO:0000256" key="1">
    <source>
        <dbReference type="ARBA" id="ARBA00022741"/>
    </source>
</evidence>
<dbReference type="GO" id="GO:0006289">
    <property type="term" value="P:nucleotide-excision repair"/>
    <property type="evidence" value="ECO:0007669"/>
    <property type="project" value="TreeGrafter"/>
</dbReference>
<dbReference type="InterPro" id="IPR018973">
    <property type="entry name" value="MZB"/>
</dbReference>
<dbReference type="InterPro" id="IPR027417">
    <property type="entry name" value="P-loop_NTPase"/>
</dbReference>